<dbReference type="Gene3D" id="3.40.5.30">
    <property type="entry name" value="(Trans)glycosidases - domain 2"/>
    <property type="match status" value="1"/>
</dbReference>
<evidence type="ECO:0000313" key="8">
    <source>
        <dbReference type="EMBL" id="MFG6416272.1"/>
    </source>
</evidence>
<dbReference type="RefSeq" id="WP_394472334.1">
    <property type="nucleotide sequence ID" value="NZ_JBIGHY010000008.1"/>
</dbReference>
<dbReference type="Gene3D" id="3.20.20.80">
    <property type="entry name" value="Glycosidases"/>
    <property type="match status" value="1"/>
</dbReference>
<evidence type="ECO:0000256" key="1">
    <source>
        <dbReference type="ARBA" id="ARBA00000822"/>
    </source>
</evidence>
<dbReference type="InterPro" id="IPR017853">
    <property type="entry name" value="GH"/>
</dbReference>
<feature type="domain" description="GH18" evidence="7">
    <location>
        <begin position="26"/>
        <end position="327"/>
    </location>
</feature>
<sequence>MRVLHGVLFLTLLAACQPHRTQTRCQPIVAVYPSWKQQVLPPAEIPWQQFTHLALVFALPTPEGGLDTRALDDLVAPLVAEAHRHRRRVVVSIGGAQGYGDAFQRIAASPERSRSFATAVRDYVARHRLDGVDIDWEYWTRQARDRQGGNDPVESRMLVELLAALRSQLPKDVLLTTSVFAGPWMGEQYLPELQQHVDLVALMSFDFTGRWDASPVGHHADWSTFKQSVQFLVDRGFARDKILAGVPFYGKQFAGGANRAVSNIAWRDRQPGQAHAFFETPELAARKAQYVVDEGLAGLMAFELSMDAPPDSPASLLGAVNRHLSPALCRSKD</sequence>
<proteinExistence type="inferred from homology"/>
<name>A0ABW7ES71_9BURK</name>
<evidence type="ECO:0000313" key="9">
    <source>
        <dbReference type="Proteomes" id="UP001606300"/>
    </source>
</evidence>
<dbReference type="EC" id="3.2.1.14" evidence="2"/>
<comment type="caution">
    <text evidence="8">The sequence shown here is derived from an EMBL/GenBank/DDBJ whole genome shotgun (WGS) entry which is preliminary data.</text>
</comment>
<dbReference type="GO" id="GO:0016787">
    <property type="term" value="F:hydrolase activity"/>
    <property type="evidence" value="ECO:0007669"/>
    <property type="project" value="UniProtKB-KW"/>
</dbReference>
<evidence type="ECO:0000256" key="2">
    <source>
        <dbReference type="ARBA" id="ARBA00012729"/>
    </source>
</evidence>
<evidence type="ECO:0000256" key="6">
    <source>
        <dbReference type="RuleBase" id="RU004453"/>
    </source>
</evidence>
<dbReference type="SUPFAM" id="SSF51445">
    <property type="entry name" value="(Trans)glycosidases"/>
    <property type="match status" value="1"/>
</dbReference>
<dbReference type="Proteomes" id="UP001606300">
    <property type="component" value="Unassembled WGS sequence"/>
</dbReference>
<dbReference type="EMBL" id="JBIGHY010000008">
    <property type="protein sequence ID" value="MFG6416272.1"/>
    <property type="molecule type" value="Genomic_DNA"/>
</dbReference>
<comment type="catalytic activity">
    <reaction evidence="1">
        <text>Random endo-hydrolysis of N-acetyl-beta-D-glucosaminide (1-&gt;4)-beta-linkages in chitin and chitodextrins.</text>
        <dbReference type="EC" id="3.2.1.14"/>
    </reaction>
</comment>
<dbReference type="PANTHER" id="PTHR11177">
    <property type="entry name" value="CHITINASE"/>
    <property type="match status" value="1"/>
</dbReference>
<protein>
    <recommendedName>
        <fullName evidence="2">chitinase</fullName>
        <ecNumber evidence="2">3.2.1.14</ecNumber>
    </recommendedName>
</protein>
<dbReference type="InterPro" id="IPR001579">
    <property type="entry name" value="Glyco_hydro_18_chit_AS"/>
</dbReference>
<dbReference type="PROSITE" id="PS01095">
    <property type="entry name" value="GH18_1"/>
    <property type="match status" value="1"/>
</dbReference>
<dbReference type="InterPro" id="IPR050314">
    <property type="entry name" value="Glycosyl_Hydrlase_18"/>
</dbReference>
<dbReference type="PROSITE" id="PS51257">
    <property type="entry name" value="PROKAR_LIPOPROTEIN"/>
    <property type="match status" value="1"/>
</dbReference>
<dbReference type="InterPro" id="IPR011583">
    <property type="entry name" value="Chitinase_II/V-like_cat"/>
</dbReference>
<keyword evidence="3 5" id="KW-0378">Hydrolase</keyword>
<keyword evidence="9" id="KW-1185">Reference proteome</keyword>
<dbReference type="PROSITE" id="PS51910">
    <property type="entry name" value="GH18_2"/>
    <property type="match status" value="1"/>
</dbReference>
<evidence type="ECO:0000259" key="7">
    <source>
        <dbReference type="PROSITE" id="PS51910"/>
    </source>
</evidence>
<dbReference type="SMART" id="SM00636">
    <property type="entry name" value="Glyco_18"/>
    <property type="match status" value="1"/>
</dbReference>
<organism evidence="8 9">
    <name type="scientific">Pelomonas dachongensis</name>
    <dbReference type="NCBI Taxonomy" id="3299029"/>
    <lineage>
        <taxon>Bacteria</taxon>
        <taxon>Pseudomonadati</taxon>
        <taxon>Pseudomonadota</taxon>
        <taxon>Betaproteobacteria</taxon>
        <taxon>Burkholderiales</taxon>
        <taxon>Sphaerotilaceae</taxon>
        <taxon>Roseateles</taxon>
    </lineage>
</organism>
<accession>A0ABW7ES71</accession>
<gene>
    <name evidence="8" type="ORF">ACG02S_20465</name>
</gene>
<comment type="similarity">
    <text evidence="6">Belongs to the glycosyl hydrolase 18 family.</text>
</comment>
<evidence type="ECO:0000256" key="4">
    <source>
        <dbReference type="ARBA" id="ARBA00023295"/>
    </source>
</evidence>
<dbReference type="PANTHER" id="PTHR11177:SF317">
    <property type="entry name" value="CHITINASE 12-RELATED"/>
    <property type="match status" value="1"/>
</dbReference>
<reference evidence="8 9" key="1">
    <citation type="submission" date="2024-09" db="EMBL/GenBank/DDBJ databases">
        <title>Novel species of the genus Pelomonas and Roseateles isolated from streams.</title>
        <authorList>
            <person name="Lu H."/>
        </authorList>
    </citation>
    <scope>NUCLEOTIDE SEQUENCE [LARGE SCALE GENOMIC DNA]</scope>
    <source>
        <strain evidence="8 9">DC23W</strain>
    </source>
</reference>
<evidence type="ECO:0000256" key="5">
    <source>
        <dbReference type="RuleBase" id="RU000489"/>
    </source>
</evidence>
<evidence type="ECO:0000256" key="3">
    <source>
        <dbReference type="ARBA" id="ARBA00022801"/>
    </source>
</evidence>
<dbReference type="InterPro" id="IPR001223">
    <property type="entry name" value="Glyco_hydro18_cat"/>
</dbReference>
<keyword evidence="4 5" id="KW-0326">Glycosidase</keyword>
<dbReference type="Pfam" id="PF00704">
    <property type="entry name" value="Glyco_hydro_18"/>
    <property type="match status" value="1"/>
</dbReference>